<dbReference type="EMBL" id="JAXCLW010000001">
    <property type="protein sequence ID" value="MDY0881999.1"/>
    <property type="molecule type" value="Genomic_DNA"/>
</dbReference>
<comment type="miscellaneous">
    <text evidence="14">Bacitracin is thought to be involved in the inhibition of peptidoglycan synthesis by sequestering undecaprenyl diphosphate, thereby reducing the pool of lipid carrier available.</text>
</comment>
<dbReference type="NCBIfam" id="NF001389">
    <property type="entry name" value="PRK00281.1-2"/>
    <property type="match status" value="1"/>
</dbReference>
<evidence type="ECO:0000256" key="11">
    <source>
        <dbReference type="ARBA" id="ARBA00032707"/>
    </source>
</evidence>
<feature type="transmembrane region" description="Helical" evidence="14">
    <location>
        <begin position="249"/>
        <end position="265"/>
    </location>
</feature>
<name>A0ABU5E768_9PROT</name>
<dbReference type="InterPro" id="IPR003824">
    <property type="entry name" value="UppP"/>
</dbReference>
<accession>A0ABU5E768</accession>
<feature type="transmembrane region" description="Helical" evidence="14">
    <location>
        <begin position="107"/>
        <end position="128"/>
    </location>
</feature>
<evidence type="ECO:0000256" key="4">
    <source>
        <dbReference type="ARBA" id="ARBA00021581"/>
    </source>
</evidence>
<keyword evidence="14" id="KW-0573">Peptidoglycan synthesis</keyword>
<evidence type="ECO:0000313" key="16">
    <source>
        <dbReference type="Proteomes" id="UP001279642"/>
    </source>
</evidence>
<comment type="similarity">
    <text evidence="2 14">Belongs to the UppP family.</text>
</comment>
<keyword evidence="10 14" id="KW-0046">Antibiotic resistance</keyword>
<evidence type="ECO:0000256" key="2">
    <source>
        <dbReference type="ARBA" id="ARBA00010621"/>
    </source>
</evidence>
<evidence type="ECO:0000256" key="13">
    <source>
        <dbReference type="ARBA" id="ARBA00047594"/>
    </source>
</evidence>
<feature type="transmembrane region" description="Helical" evidence="14">
    <location>
        <begin position="186"/>
        <end position="204"/>
    </location>
</feature>
<evidence type="ECO:0000256" key="5">
    <source>
        <dbReference type="ARBA" id="ARBA00022475"/>
    </source>
</evidence>
<comment type="caution">
    <text evidence="15">The sequence shown here is derived from an EMBL/GenBank/DDBJ whole genome shotgun (WGS) entry which is preliminary data.</text>
</comment>
<dbReference type="EC" id="3.6.1.27" evidence="3 14"/>
<proteinExistence type="inferred from homology"/>
<keyword evidence="14" id="KW-0961">Cell wall biogenesis/degradation</keyword>
<dbReference type="Pfam" id="PF02673">
    <property type="entry name" value="BacA"/>
    <property type="match status" value="1"/>
</dbReference>
<evidence type="ECO:0000256" key="6">
    <source>
        <dbReference type="ARBA" id="ARBA00022692"/>
    </source>
</evidence>
<keyword evidence="6 14" id="KW-0812">Transmembrane</keyword>
<dbReference type="PANTHER" id="PTHR30622">
    <property type="entry name" value="UNDECAPRENYL-DIPHOSPHATASE"/>
    <property type="match status" value="1"/>
</dbReference>
<comment type="subcellular location">
    <subcellularLocation>
        <location evidence="1 14">Cell membrane</location>
        <topology evidence="1 14">Multi-pass membrane protein</topology>
    </subcellularLocation>
</comment>
<keyword evidence="7 14" id="KW-0378">Hydrolase</keyword>
<dbReference type="RefSeq" id="WP_320507038.1">
    <property type="nucleotide sequence ID" value="NZ_JAXCLW010000001.1"/>
</dbReference>
<reference evidence="15 16" key="1">
    <citation type="journal article" date="2016" name="Antonie Van Leeuwenhoek">
        <title>Dongia soli sp. nov., isolated from soil from Dokdo, Korea.</title>
        <authorList>
            <person name="Kim D.U."/>
            <person name="Lee H."/>
            <person name="Kim H."/>
            <person name="Kim S.G."/>
            <person name="Ka J.O."/>
        </authorList>
    </citation>
    <scope>NUCLEOTIDE SEQUENCE [LARGE SCALE GENOMIC DNA]</scope>
    <source>
        <strain evidence="15 16">D78</strain>
    </source>
</reference>
<evidence type="ECO:0000256" key="10">
    <source>
        <dbReference type="ARBA" id="ARBA00023251"/>
    </source>
</evidence>
<gene>
    <name evidence="14" type="primary">uppP</name>
    <name evidence="15" type="ORF">SMD27_04025</name>
</gene>
<dbReference type="Proteomes" id="UP001279642">
    <property type="component" value="Unassembled WGS sequence"/>
</dbReference>
<feature type="transmembrane region" description="Helical" evidence="14">
    <location>
        <begin position="149"/>
        <end position="174"/>
    </location>
</feature>
<dbReference type="NCBIfam" id="NF001390">
    <property type="entry name" value="PRK00281.1-4"/>
    <property type="match status" value="1"/>
</dbReference>
<evidence type="ECO:0000256" key="8">
    <source>
        <dbReference type="ARBA" id="ARBA00022989"/>
    </source>
</evidence>
<organism evidence="15 16">
    <name type="scientific">Dongia soli</name>
    <dbReference type="NCBI Taxonomy" id="600628"/>
    <lineage>
        <taxon>Bacteria</taxon>
        <taxon>Pseudomonadati</taxon>
        <taxon>Pseudomonadota</taxon>
        <taxon>Alphaproteobacteria</taxon>
        <taxon>Rhodospirillales</taxon>
        <taxon>Dongiaceae</taxon>
        <taxon>Dongia</taxon>
    </lineage>
</organism>
<dbReference type="HAMAP" id="MF_01006">
    <property type="entry name" value="Undec_diphosphatase"/>
    <property type="match status" value="1"/>
</dbReference>
<feature type="transmembrane region" description="Helical" evidence="14">
    <location>
        <begin position="216"/>
        <end position="237"/>
    </location>
</feature>
<sequence>MDNTLLSALLLGAVEGLTEFIPVSSTGHLILVGDLLGFQDELGKLFEVVIQLGAILAVLVVSLRRLLGVLFGLGSDPGARRFALAVILAIIPAGILGFLLHDFIKDVLFSPWVVVVSLVVGGFAILGVERFAPQPRYETIERMPWTTALGIGLCQCLSLIPGVSRAGATILGGVALGVDRRIATEFSFYLAIPIMLGASLLDLLKSNVPLDAHAATIIGIGFVTAFIVALIIVRGLIAFVGRHGFKPFAYYRILIGLVWGALLAARG</sequence>
<feature type="transmembrane region" description="Helical" evidence="14">
    <location>
        <begin position="82"/>
        <end position="101"/>
    </location>
</feature>
<evidence type="ECO:0000256" key="7">
    <source>
        <dbReference type="ARBA" id="ARBA00022801"/>
    </source>
</evidence>
<feature type="transmembrane region" description="Helical" evidence="14">
    <location>
        <begin position="42"/>
        <end position="61"/>
    </location>
</feature>
<keyword evidence="16" id="KW-1185">Reference proteome</keyword>
<dbReference type="NCBIfam" id="TIGR00753">
    <property type="entry name" value="undec_PP_bacA"/>
    <property type="match status" value="1"/>
</dbReference>
<evidence type="ECO:0000313" key="15">
    <source>
        <dbReference type="EMBL" id="MDY0881999.1"/>
    </source>
</evidence>
<dbReference type="GO" id="GO:0050380">
    <property type="term" value="F:undecaprenyl-diphosphatase activity"/>
    <property type="evidence" value="ECO:0007669"/>
    <property type="project" value="UniProtKB-EC"/>
</dbReference>
<keyword evidence="8 14" id="KW-1133">Transmembrane helix</keyword>
<comment type="catalytic activity">
    <reaction evidence="13 14">
        <text>di-trans,octa-cis-undecaprenyl diphosphate + H2O = di-trans,octa-cis-undecaprenyl phosphate + phosphate + H(+)</text>
        <dbReference type="Rhea" id="RHEA:28094"/>
        <dbReference type="ChEBI" id="CHEBI:15377"/>
        <dbReference type="ChEBI" id="CHEBI:15378"/>
        <dbReference type="ChEBI" id="CHEBI:43474"/>
        <dbReference type="ChEBI" id="CHEBI:58405"/>
        <dbReference type="ChEBI" id="CHEBI:60392"/>
        <dbReference type="EC" id="3.6.1.27"/>
    </reaction>
</comment>
<evidence type="ECO:0000256" key="14">
    <source>
        <dbReference type="HAMAP-Rule" id="MF_01006"/>
    </source>
</evidence>
<keyword evidence="5 14" id="KW-1003">Cell membrane</keyword>
<evidence type="ECO:0000256" key="12">
    <source>
        <dbReference type="ARBA" id="ARBA00032932"/>
    </source>
</evidence>
<keyword evidence="14" id="KW-0133">Cell shape</keyword>
<evidence type="ECO:0000256" key="3">
    <source>
        <dbReference type="ARBA" id="ARBA00012374"/>
    </source>
</evidence>
<evidence type="ECO:0000256" key="1">
    <source>
        <dbReference type="ARBA" id="ARBA00004651"/>
    </source>
</evidence>
<keyword evidence="9 14" id="KW-0472">Membrane</keyword>
<comment type="function">
    <text evidence="14">Catalyzes the dephosphorylation of undecaprenyl diphosphate (UPP). Confers resistance to bacitracin.</text>
</comment>
<protein>
    <recommendedName>
        <fullName evidence="4 14">Undecaprenyl-diphosphatase</fullName>
        <ecNumber evidence="3 14">3.6.1.27</ecNumber>
    </recommendedName>
    <alternativeName>
        <fullName evidence="12 14">Bacitracin resistance protein</fullName>
    </alternativeName>
    <alternativeName>
        <fullName evidence="11 14">Undecaprenyl pyrophosphate phosphatase</fullName>
    </alternativeName>
</protein>
<evidence type="ECO:0000256" key="9">
    <source>
        <dbReference type="ARBA" id="ARBA00023136"/>
    </source>
</evidence>
<dbReference type="PANTHER" id="PTHR30622:SF3">
    <property type="entry name" value="UNDECAPRENYL-DIPHOSPHATASE"/>
    <property type="match status" value="1"/>
</dbReference>